<feature type="region of interest" description="Disordered" evidence="1">
    <location>
        <begin position="1"/>
        <end position="24"/>
    </location>
</feature>
<dbReference type="Gene3D" id="2.60.120.260">
    <property type="entry name" value="Galactose-binding domain-like"/>
    <property type="match status" value="1"/>
</dbReference>
<dbReference type="InterPro" id="IPR036047">
    <property type="entry name" value="F-box-like_dom_sf"/>
</dbReference>
<dbReference type="InterPro" id="IPR007397">
    <property type="entry name" value="F-box-assoc_dom"/>
</dbReference>
<evidence type="ECO:0000313" key="3">
    <source>
        <dbReference type="EMBL" id="VDO41379.1"/>
    </source>
</evidence>
<evidence type="ECO:0000256" key="1">
    <source>
        <dbReference type="SAM" id="MobiDB-lite"/>
    </source>
</evidence>
<accession>A0A183HBN5</accession>
<dbReference type="EMBL" id="UZAJ01003953">
    <property type="protein sequence ID" value="VDO41379.1"/>
    <property type="molecule type" value="Genomic_DNA"/>
</dbReference>
<feature type="domain" description="FBA" evidence="2">
    <location>
        <begin position="98"/>
        <end position="170"/>
    </location>
</feature>
<dbReference type="GO" id="GO:0061630">
    <property type="term" value="F:ubiquitin protein ligase activity"/>
    <property type="evidence" value="ECO:0007669"/>
    <property type="project" value="TreeGrafter"/>
</dbReference>
<evidence type="ECO:0000313" key="4">
    <source>
        <dbReference type="Proteomes" id="UP000267606"/>
    </source>
</evidence>
<dbReference type="SUPFAM" id="SSF49785">
    <property type="entry name" value="Galactose-binding domain-like"/>
    <property type="match status" value="1"/>
</dbReference>
<dbReference type="SUPFAM" id="SSF81383">
    <property type="entry name" value="F-box domain"/>
    <property type="match status" value="1"/>
</dbReference>
<dbReference type="GO" id="GO:0031146">
    <property type="term" value="P:SCF-dependent proteasomal ubiquitin-dependent protein catabolic process"/>
    <property type="evidence" value="ECO:0007669"/>
    <property type="project" value="TreeGrafter"/>
</dbReference>
<dbReference type="Gene3D" id="1.20.1280.50">
    <property type="match status" value="1"/>
</dbReference>
<name>A0A183HBN5_9BILA</name>
<dbReference type="AlphaFoldDB" id="A0A183HBN5"/>
<gene>
    <name evidence="3" type="ORF">OFLC_LOCUS4897</name>
</gene>
<proteinExistence type="predicted"/>
<dbReference type="GO" id="GO:0006516">
    <property type="term" value="P:glycoprotein catabolic process"/>
    <property type="evidence" value="ECO:0007669"/>
    <property type="project" value="TreeGrafter"/>
</dbReference>
<dbReference type="GO" id="GO:0019005">
    <property type="term" value="C:SCF ubiquitin ligase complex"/>
    <property type="evidence" value="ECO:0007669"/>
    <property type="project" value="TreeGrafter"/>
</dbReference>
<dbReference type="InterPro" id="IPR008979">
    <property type="entry name" value="Galactose-bd-like_sf"/>
</dbReference>
<dbReference type="STRING" id="387005.A0A183HBN5"/>
<dbReference type="Proteomes" id="UP000267606">
    <property type="component" value="Unassembled WGS sequence"/>
</dbReference>
<reference evidence="3 4" key="2">
    <citation type="submission" date="2018-11" db="EMBL/GenBank/DDBJ databases">
        <authorList>
            <consortium name="Pathogen Informatics"/>
        </authorList>
    </citation>
    <scope>NUCLEOTIDE SEQUENCE [LARGE SCALE GENOMIC DNA]</scope>
</reference>
<keyword evidence="4" id="KW-1185">Reference proteome</keyword>
<organism evidence="5">
    <name type="scientific">Onchocerca flexuosa</name>
    <dbReference type="NCBI Taxonomy" id="387005"/>
    <lineage>
        <taxon>Eukaryota</taxon>
        <taxon>Metazoa</taxon>
        <taxon>Ecdysozoa</taxon>
        <taxon>Nematoda</taxon>
        <taxon>Chromadorea</taxon>
        <taxon>Rhabditida</taxon>
        <taxon>Spirurina</taxon>
        <taxon>Spiruromorpha</taxon>
        <taxon>Filarioidea</taxon>
        <taxon>Onchocercidae</taxon>
        <taxon>Onchocerca</taxon>
    </lineage>
</organism>
<dbReference type="PROSITE" id="PS51114">
    <property type="entry name" value="FBA"/>
    <property type="match status" value="1"/>
</dbReference>
<dbReference type="PANTHER" id="PTHR12125:SF5">
    <property type="entry name" value="F-BOX DOMAIN-CONTAINING PROTEIN"/>
    <property type="match status" value="1"/>
</dbReference>
<dbReference type="GO" id="GO:0005737">
    <property type="term" value="C:cytoplasm"/>
    <property type="evidence" value="ECO:0007669"/>
    <property type="project" value="TreeGrafter"/>
</dbReference>
<evidence type="ECO:0000259" key="2">
    <source>
        <dbReference type="PROSITE" id="PS51114"/>
    </source>
</evidence>
<sequence length="170" mass="19120">MMGNRSSGNKIKEGQNSNEDGKSDIYIQDLPIPPHILEEILIRINNSRDIGYVCPLVCHRWYDVLSAPGFWINYMTYRSLDLPPTHLRSEPSLNIKKVCIKQAFMRNLIRNPSGDGGSLQNWEVGENGGDGFSVERPPLGCINSSVDISAAFATSFGWCSKFQIIDLWKE</sequence>
<dbReference type="PANTHER" id="PTHR12125">
    <property type="entry name" value="F-BOX ONLY PROTEIN 6-LIKE PROTEIN"/>
    <property type="match status" value="1"/>
</dbReference>
<dbReference type="Pfam" id="PF04300">
    <property type="entry name" value="FBA"/>
    <property type="match status" value="1"/>
</dbReference>
<evidence type="ECO:0000313" key="5">
    <source>
        <dbReference type="WBParaSite" id="OFLC_0000489601-mRNA-1"/>
    </source>
</evidence>
<feature type="compositionally biased region" description="Polar residues" evidence="1">
    <location>
        <begin position="1"/>
        <end position="18"/>
    </location>
</feature>
<dbReference type="WBParaSite" id="OFLC_0000489601-mRNA-1">
    <property type="protein sequence ID" value="OFLC_0000489601-mRNA-1"/>
    <property type="gene ID" value="OFLC_0000489601"/>
</dbReference>
<reference evidence="5" key="1">
    <citation type="submission" date="2016-06" db="UniProtKB">
        <authorList>
            <consortium name="WormBaseParasite"/>
        </authorList>
    </citation>
    <scope>IDENTIFICATION</scope>
</reference>
<protein>
    <submittedName>
        <fullName evidence="5">FBA domain-containing protein</fullName>
    </submittedName>
</protein>
<dbReference type="InterPro" id="IPR039752">
    <property type="entry name" value="F-box_only"/>
</dbReference>
<dbReference type="GO" id="GO:0036503">
    <property type="term" value="P:ERAD pathway"/>
    <property type="evidence" value="ECO:0007669"/>
    <property type="project" value="TreeGrafter"/>
</dbReference>